<dbReference type="GeneID" id="107274797"/>
<dbReference type="GO" id="GO:0007169">
    <property type="term" value="P:cell surface receptor protein tyrosine kinase signaling pathway"/>
    <property type="evidence" value="ECO:0007669"/>
    <property type="project" value="TreeGrafter"/>
</dbReference>
<evidence type="ECO:0000256" key="12">
    <source>
        <dbReference type="ARBA" id="ARBA00023180"/>
    </source>
</evidence>
<reference evidence="19 20" key="1">
    <citation type="submission" date="2025-04" db="UniProtKB">
        <authorList>
            <consortium name="RefSeq"/>
        </authorList>
    </citation>
    <scope>IDENTIFICATION</scope>
</reference>
<evidence type="ECO:0000256" key="5">
    <source>
        <dbReference type="ARBA" id="ARBA00022729"/>
    </source>
</evidence>
<evidence type="ECO:0000256" key="10">
    <source>
        <dbReference type="ARBA" id="ARBA00023136"/>
    </source>
</evidence>
<keyword evidence="8 14" id="KW-0067">ATP-binding</keyword>
<dbReference type="Gene3D" id="3.30.200.20">
    <property type="entry name" value="Phosphorylase Kinase, domain 1"/>
    <property type="match status" value="1"/>
</dbReference>
<evidence type="ECO:0000259" key="17">
    <source>
        <dbReference type="PROSITE" id="PS50011"/>
    </source>
</evidence>
<keyword evidence="12" id="KW-0325">Glycoprotein</keyword>
<feature type="binding site" evidence="14">
    <location>
        <position position="477"/>
    </location>
    <ligand>
        <name>ATP</name>
        <dbReference type="ChEBI" id="CHEBI:30616"/>
    </ligand>
</feature>
<evidence type="ECO:0000256" key="11">
    <source>
        <dbReference type="ARBA" id="ARBA00023137"/>
    </source>
</evidence>
<dbReference type="EC" id="2.7.10.1" evidence="2"/>
<evidence type="ECO:0000256" key="13">
    <source>
        <dbReference type="ARBA" id="ARBA00051243"/>
    </source>
</evidence>
<dbReference type="Proteomes" id="UP000694920">
    <property type="component" value="Unplaced"/>
</dbReference>
<proteinExistence type="predicted"/>
<dbReference type="PANTHER" id="PTHR24416:SF620">
    <property type="entry name" value="TYROSINE-PROTEIN KINASE RECEPTOR TORSO"/>
    <property type="match status" value="1"/>
</dbReference>
<dbReference type="GO" id="GO:0005886">
    <property type="term" value="C:plasma membrane"/>
    <property type="evidence" value="ECO:0007669"/>
    <property type="project" value="TreeGrafter"/>
</dbReference>
<evidence type="ECO:0000313" key="22">
    <source>
        <dbReference type="RefSeq" id="XP_024947866.1"/>
    </source>
</evidence>
<dbReference type="InterPro" id="IPR008266">
    <property type="entry name" value="Tyr_kinase_AS"/>
</dbReference>
<evidence type="ECO:0000256" key="9">
    <source>
        <dbReference type="ARBA" id="ARBA00022989"/>
    </source>
</evidence>
<dbReference type="GO" id="GO:0005524">
    <property type="term" value="F:ATP binding"/>
    <property type="evidence" value="ECO:0007669"/>
    <property type="project" value="UniProtKB-UniRule"/>
</dbReference>
<feature type="chain" id="PRO_5044708730" description="receptor protein-tyrosine kinase" evidence="16">
    <location>
        <begin position="20"/>
        <end position="821"/>
    </location>
</feature>
<evidence type="ECO:0000256" key="4">
    <source>
        <dbReference type="ARBA" id="ARBA00022692"/>
    </source>
</evidence>
<feature type="signal peptide" evidence="16">
    <location>
        <begin position="1"/>
        <end position="19"/>
    </location>
</feature>
<evidence type="ECO:0000256" key="2">
    <source>
        <dbReference type="ARBA" id="ARBA00011902"/>
    </source>
</evidence>
<dbReference type="PROSITE" id="PS00107">
    <property type="entry name" value="PROTEIN_KINASE_ATP"/>
    <property type="match status" value="1"/>
</dbReference>
<dbReference type="KEGG" id="ccin:107274797"/>
<keyword evidence="19 20" id="KW-0675">Receptor</keyword>
<keyword evidence="3" id="KW-0808">Transferase</keyword>
<sequence length="821" mass="93992">MYICMILLLTVVSPTSVSGMTFEEAAQKAQCLSKCVDESCWKDCEEIGDDLSGIIFLKEKTAANVRVHCAGPNILMIAHDPGLYVIEINDQNESWTEAYVKNGTVSTFGNLSADTSYAFHLHKVKKNGLYQSEVTPWFSTEKVDYKPGPVRNISVKNFMADDTDVKHLQAEIVFEPEEKANCYFSITIHPFSRHDIMYIMEPTEFRSIVEGLRYNTNYTGNITSYPSKDIWNVDEPNKHDYWFMTPLCLDIQKNTSVCPPDDVKGLDAKVKWNGESSDIIVWWEKSKIQPELYHVEIEWRKGYEKYNTDLTVPGNTTEVFFPDVGVRADSSYRVVIVAESNGRRTVPLEINRMVNNVSVDTPYSVYIGIAIILLVIALLMTTGSAYTYCRYVRRKRCKKKVIYFETFKKKDGNFETEKDKITSDYMTEINEKLLVDEYEVETDKLQIKQVLGSGAFGVVRLGTMLDKFDQEIDVAIKMLNENPTADDVSNFQQEIMTMKFTGKHPNIVSFLGCCTINSSPMLIVEYCSRGDLQSYLRRAWEEVGVCTIRNKNEWLVNADAFFKRINNFDNEVSNCLYDLDQDMLRNVEPITAMDLLNFGRQVAIGMEFLSLNRIVHRDLATRNVLVSGDKTVKISDFGLSRDIYQENIYRKQGNGRLPIKWMAIESLTHQVYTTQSDVWSFGILLWEIVTLGGNPYPGTPTNRVLKLLQSGYRMDKPENCGIELYQIMLSCWNENPRCRPSFTELKENLDKLLGTLSEKEYLTLIGNFPGADESSAYEESSSDDETEDFRKSPKLRLLSPMRYVSELRSDDAQITDLTRIT</sequence>
<dbReference type="AlphaFoldDB" id="A0AAJ7CG65"/>
<evidence type="ECO:0000256" key="7">
    <source>
        <dbReference type="ARBA" id="ARBA00022777"/>
    </source>
</evidence>
<keyword evidence="11" id="KW-0829">Tyrosine-protein kinase</keyword>
<evidence type="ECO:0000256" key="3">
    <source>
        <dbReference type="ARBA" id="ARBA00022679"/>
    </source>
</evidence>
<dbReference type="PANTHER" id="PTHR24416">
    <property type="entry name" value="TYROSINE-PROTEIN KINASE RECEPTOR"/>
    <property type="match status" value="1"/>
</dbReference>
<dbReference type="RefSeq" id="XP_015609806.1">
    <property type="nucleotide sequence ID" value="XM_015754320.2"/>
</dbReference>
<evidence type="ECO:0000256" key="16">
    <source>
        <dbReference type="SAM" id="SignalP"/>
    </source>
</evidence>
<evidence type="ECO:0000256" key="1">
    <source>
        <dbReference type="ARBA" id="ARBA00004479"/>
    </source>
</evidence>
<dbReference type="GO" id="GO:0043235">
    <property type="term" value="C:receptor complex"/>
    <property type="evidence" value="ECO:0007669"/>
    <property type="project" value="TreeGrafter"/>
</dbReference>
<keyword evidence="4 15" id="KW-0812">Transmembrane</keyword>
<keyword evidence="7 19" id="KW-0418">Kinase</keyword>
<dbReference type="PROSITE" id="PS00109">
    <property type="entry name" value="PROTEIN_KINASE_TYR"/>
    <property type="match status" value="1"/>
</dbReference>
<dbReference type="InterPro" id="IPR050122">
    <property type="entry name" value="RTK"/>
</dbReference>
<dbReference type="InterPro" id="IPR017441">
    <property type="entry name" value="Protein_kinase_ATP_BS"/>
</dbReference>
<dbReference type="InterPro" id="IPR011009">
    <property type="entry name" value="Kinase-like_dom_sf"/>
</dbReference>
<evidence type="ECO:0000313" key="20">
    <source>
        <dbReference type="RefSeq" id="XP_015609805.1"/>
    </source>
</evidence>
<gene>
    <name evidence="19 20 21 22" type="primary">LOC107274797</name>
</gene>
<evidence type="ECO:0000256" key="15">
    <source>
        <dbReference type="SAM" id="Phobius"/>
    </source>
</evidence>
<keyword evidence="10 15" id="KW-0472">Membrane</keyword>
<accession>A0AAJ7CG65</accession>
<protein>
    <recommendedName>
        <fullName evidence="2">receptor protein-tyrosine kinase</fullName>
        <ecNumber evidence="2">2.7.10.1</ecNumber>
    </recommendedName>
</protein>
<name>A0AAJ7CG65_CEPCN</name>
<dbReference type="RefSeq" id="XP_024947866.1">
    <property type="nucleotide sequence ID" value="XM_025092098.1"/>
</dbReference>
<evidence type="ECO:0000256" key="14">
    <source>
        <dbReference type="PROSITE-ProRule" id="PRU10141"/>
    </source>
</evidence>
<dbReference type="Pfam" id="PF07714">
    <property type="entry name" value="PK_Tyr_Ser-Thr"/>
    <property type="match status" value="1"/>
</dbReference>
<dbReference type="InterPro" id="IPR001245">
    <property type="entry name" value="Ser-Thr/Tyr_kinase_cat_dom"/>
</dbReference>
<evidence type="ECO:0000256" key="6">
    <source>
        <dbReference type="ARBA" id="ARBA00022741"/>
    </source>
</evidence>
<keyword evidence="5 16" id="KW-0732">Signal</keyword>
<comment type="catalytic activity">
    <reaction evidence="13">
        <text>L-tyrosyl-[protein] + ATP = O-phospho-L-tyrosyl-[protein] + ADP + H(+)</text>
        <dbReference type="Rhea" id="RHEA:10596"/>
        <dbReference type="Rhea" id="RHEA-COMP:10136"/>
        <dbReference type="Rhea" id="RHEA-COMP:20101"/>
        <dbReference type="ChEBI" id="CHEBI:15378"/>
        <dbReference type="ChEBI" id="CHEBI:30616"/>
        <dbReference type="ChEBI" id="CHEBI:46858"/>
        <dbReference type="ChEBI" id="CHEBI:61978"/>
        <dbReference type="ChEBI" id="CHEBI:456216"/>
        <dbReference type="EC" id="2.7.10.1"/>
    </reaction>
</comment>
<dbReference type="RefSeq" id="XP_015609804.1">
    <property type="nucleotide sequence ID" value="XM_015754318.2"/>
</dbReference>
<comment type="subcellular location">
    <subcellularLocation>
        <location evidence="1">Membrane</location>
        <topology evidence="1">Single-pass type I membrane protein</topology>
    </subcellularLocation>
</comment>
<dbReference type="SMART" id="SM00219">
    <property type="entry name" value="TyrKc"/>
    <property type="match status" value="1"/>
</dbReference>
<evidence type="ECO:0000313" key="18">
    <source>
        <dbReference type="Proteomes" id="UP000694920"/>
    </source>
</evidence>
<dbReference type="InterPro" id="IPR000719">
    <property type="entry name" value="Prot_kinase_dom"/>
</dbReference>
<dbReference type="InterPro" id="IPR020635">
    <property type="entry name" value="Tyr_kinase_cat_dom"/>
</dbReference>
<dbReference type="CDD" id="cd00192">
    <property type="entry name" value="PTKc"/>
    <property type="match status" value="1"/>
</dbReference>
<feature type="transmembrane region" description="Helical" evidence="15">
    <location>
        <begin position="363"/>
        <end position="389"/>
    </location>
</feature>
<keyword evidence="6 14" id="KW-0547">Nucleotide-binding</keyword>
<dbReference type="PROSITE" id="PS50011">
    <property type="entry name" value="PROTEIN_KINASE_DOM"/>
    <property type="match status" value="1"/>
</dbReference>
<dbReference type="RefSeq" id="XP_015609805.1">
    <property type="nucleotide sequence ID" value="XM_015754319.2"/>
</dbReference>
<organism evidence="18 19">
    <name type="scientific">Cephus cinctus</name>
    <name type="common">Wheat stem sawfly</name>
    <dbReference type="NCBI Taxonomy" id="211228"/>
    <lineage>
        <taxon>Eukaryota</taxon>
        <taxon>Metazoa</taxon>
        <taxon>Ecdysozoa</taxon>
        <taxon>Arthropoda</taxon>
        <taxon>Hexapoda</taxon>
        <taxon>Insecta</taxon>
        <taxon>Pterygota</taxon>
        <taxon>Neoptera</taxon>
        <taxon>Endopterygota</taxon>
        <taxon>Hymenoptera</taxon>
        <taxon>Cephoidea</taxon>
        <taxon>Cephidae</taxon>
        <taxon>Cephus</taxon>
    </lineage>
</organism>
<dbReference type="GO" id="GO:1902533">
    <property type="term" value="P:positive regulation of intracellular signal transduction"/>
    <property type="evidence" value="ECO:0007669"/>
    <property type="project" value="UniProtKB-ARBA"/>
</dbReference>
<dbReference type="SUPFAM" id="SSF56112">
    <property type="entry name" value="Protein kinase-like (PK-like)"/>
    <property type="match status" value="1"/>
</dbReference>
<evidence type="ECO:0000313" key="19">
    <source>
        <dbReference type="RefSeq" id="XP_015609804.1"/>
    </source>
</evidence>
<dbReference type="GO" id="GO:0004714">
    <property type="term" value="F:transmembrane receptor protein tyrosine kinase activity"/>
    <property type="evidence" value="ECO:0007669"/>
    <property type="project" value="UniProtKB-EC"/>
</dbReference>
<dbReference type="Gene3D" id="1.10.510.10">
    <property type="entry name" value="Transferase(Phosphotransferase) domain 1"/>
    <property type="match status" value="1"/>
</dbReference>
<keyword evidence="9 15" id="KW-1133">Transmembrane helix</keyword>
<feature type="domain" description="Protein kinase" evidence="17">
    <location>
        <begin position="445"/>
        <end position="753"/>
    </location>
</feature>
<evidence type="ECO:0000313" key="21">
    <source>
        <dbReference type="RefSeq" id="XP_015609806.1"/>
    </source>
</evidence>
<evidence type="ECO:0000256" key="8">
    <source>
        <dbReference type="ARBA" id="ARBA00022840"/>
    </source>
</evidence>
<keyword evidence="18" id="KW-1185">Reference proteome</keyword>
<dbReference type="FunFam" id="1.10.510.10:FF:000190">
    <property type="entry name" value="Proto-oncogene tyrosine-protein kinase receptor Ret"/>
    <property type="match status" value="1"/>
</dbReference>